<dbReference type="AlphaFoldDB" id="A0A1I4KX35"/>
<evidence type="ECO:0000256" key="2">
    <source>
        <dbReference type="ARBA" id="ARBA00022729"/>
    </source>
</evidence>
<dbReference type="SUPFAM" id="SSF53850">
    <property type="entry name" value="Periplasmic binding protein-like II"/>
    <property type="match status" value="1"/>
</dbReference>
<proteinExistence type="predicted"/>
<gene>
    <name evidence="6" type="ORF">SAMN02983006_02153</name>
</gene>
<accession>A0A1I4KX35</accession>
<keyword evidence="3" id="KW-0472">Membrane</keyword>
<keyword evidence="2" id="KW-0732">Signal</keyword>
<dbReference type="OrthoDB" id="362670at2"/>
<dbReference type="Proteomes" id="UP000199006">
    <property type="component" value="Unassembled WGS sequence"/>
</dbReference>
<keyword evidence="7" id="KW-1185">Reference proteome</keyword>
<organism evidence="6 7">
    <name type="scientific">Halanaerobium salsuginis</name>
    <dbReference type="NCBI Taxonomy" id="29563"/>
    <lineage>
        <taxon>Bacteria</taxon>
        <taxon>Bacillati</taxon>
        <taxon>Bacillota</taxon>
        <taxon>Clostridia</taxon>
        <taxon>Halanaerobiales</taxon>
        <taxon>Halanaerobiaceae</taxon>
        <taxon>Halanaerobium</taxon>
    </lineage>
</organism>
<evidence type="ECO:0000313" key="7">
    <source>
        <dbReference type="Proteomes" id="UP000199006"/>
    </source>
</evidence>
<evidence type="ECO:0000256" key="5">
    <source>
        <dbReference type="ARBA" id="ARBA00023288"/>
    </source>
</evidence>
<dbReference type="Pfam" id="PF01547">
    <property type="entry name" value="SBP_bac_1"/>
    <property type="match status" value="1"/>
</dbReference>
<protein>
    <submittedName>
        <fullName evidence="6">Extracellular solute-binding protein</fullName>
    </submittedName>
</protein>
<dbReference type="PANTHER" id="PTHR43649:SF33">
    <property type="entry name" value="POLYGALACTURONAN_RHAMNOGALACTURONAN-BINDING PROTEIN YTCQ"/>
    <property type="match status" value="1"/>
</dbReference>
<evidence type="ECO:0000256" key="1">
    <source>
        <dbReference type="ARBA" id="ARBA00022475"/>
    </source>
</evidence>
<evidence type="ECO:0000256" key="4">
    <source>
        <dbReference type="ARBA" id="ARBA00023139"/>
    </source>
</evidence>
<name>A0A1I4KX35_9FIRM</name>
<dbReference type="InterPro" id="IPR006059">
    <property type="entry name" value="SBP"/>
</dbReference>
<sequence>MISKKIKVISYFIIISLCCLFLINIINFKVLAADKKELEFFLLGGQDEINAQKEIVKMFEEDNPDIKIRTTWVPPDNYYDKLKVRIASGNSPDLMRIVIEQYQDLADKGTFLDLKPYIEQDRKNNEDFSKQYEDYFNILIDALKYKDGIFGLPSDWNNAVIFYNKDLFDTAGIDYPKSDWTYKEFLDVAKKLTKDLNNDGRTDQYGYLVTGDWFDCIAPWIFTFDGNILNKDWTKSTINSANSTQAISFINDLVNKYQVSPPPAG</sequence>
<keyword evidence="1" id="KW-1003">Cell membrane</keyword>
<dbReference type="EMBL" id="FOTI01000034">
    <property type="protein sequence ID" value="SFL83308.1"/>
    <property type="molecule type" value="Genomic_DNA"/>
</dbReference>
<dbReference type="RefSeq" id="WP_089862196.1">
    <property type="nucleotide sequence ID" value="NZ_FOTI01000034.1"/>
</dbReference>
<dbReference type="InterPro" id="IPR050490">
    <property type="entry name" value="Bact_solute-bd_prot1"/>
</dbReference>
<keyword evidence="5" id="KW-0449">Lipoprotein</keyword>
<dbReference type="PANTHER" id="PTHR43649">
    <property type="entry name" value="ARABINOSE-BINDING PROTEIN-RELATED"/>
    <property type="match status" value="1"/>
</dbReference>
<reference evidence="6 7" key="1">
    <citation type="submission" date="2016-10" db="EMBL/GenBank/DDBJ databases">
        <authorList>
            <person name="de Groot N.N."/>
        </authorList>
    </citation>
    <scope>NUCLEOTIDE SEQUENCE [LARGE SCALE GENOMIC DNA]</scope>
    <source>
        <strain evidence="6 7">ATCC 51327</strain>
    </source>
</reference>
<dbReference type="Gene3D" id="3.40.190.10">
    <property type="entry name" value="Periplasmic binding protein-like II"/>
    <property type="match status" value="1"/>
</dbReference>
<dbReference type="STRING" id="29563.SAMN02983006_02153"/>
<keyword evidence="4" id="KW-0564">Palmitate</keyword>
<evidence type="ECO:0000313" key="6">
    <source>
        <dbReference type="EMBL" id="SFL83308.1"/>
    </source>
</evidence>
<evidence type="ECO:0000256" key="3">
    <source>
        <dbReference type="ARBA" id="ARBA00023136"/>
    </source>
</evidence>